<feature type="compositionally biased region" description="Acidic residues" evidence="1">
    <location>
        <begin position="1"/>
        <end position="20"/>
    </location>
</feature>
<evidence type="ECO:0000256" key="1">
    <source>
        <dbReference type="SAM" id="MobiDB-lite"/>
    </source>
</evidence>
<sequence length="303" mass="32638">MFEQRDDNDDQLVEEEEEADGQCNDGRPVDSPRDPLPPFAWARDEASPASIVTFDLRGTAVRTTTETLAACEPGSLLAHLASPGCNDRGPVFVDCSPGDFMLVVDHLCYGAVPADVETRQRLACVADRLHMPALAAACRDDQVSGAPGHRAAIAEMDELAKFIMASGRIAAACGTKERERLDRCYWAIDRHDHLDQSLSPRPLTTADRRRLCDETAALRAYILDAKIANGKVGRAALHWAKCRHARIHDILAAASSPPIASTAIATAGTRWAWARRSAGLVGDGAAIGVGLCLAFWLSSRLCA</sequence>
<dbReference type="GeneID" id="16512785"/>
<accession>S4VNU5</accession>
<dbReference type="Gene3D" id="3.30.710.10">
    <property type="entry name" value="Potassium Channel Kv1.1, Chain A"/>
    <property type="match status" value="1"/>
</dbReference>
<gene>
    <name evidence="2" type="ORF">pdul_cds_48</name>
</gene>
<reference evidence="2 3" key="1">
    <citation type="journal article" date="2013" name="Science">
        <title>Pandoraviruses: amoeba viruses with genomes up to 2.5 Mb reaching that of parasitic eukaryotes.</title>
        <authorList>
            <person name="Philippe N."/>
            <person name="Legendre M."/>
            <person name="Doutre G."/>
            <person name="Coute Y."/>
            <person name="Poirot O."/>
            <person name="Lescot M."/>
            <person name="Arslan D."/>
            <person name="Seltzer V."/>
            <person name="Bertaux L."/>
            <person name="Bruley C."/>
            <person name="Garin J."/>
            <person name="Claverie J.M."/>
            <person name="Abergel C."/>
        </authorList>
    </citation>
    <scope>NUCLEOTIDE SEQUENCE [LARGE SCALE GENOMIC DNA]</scope>
    <source>
        <strain evidence="2">Melbourne</strain>
    </source>
</reference>
<proteinExistence type="predicted"/>
<feature type="region of interest" description="Disordered" evidence="1">
    <location>
        <begin position="1"/>
        <end position="42"/>
    </location>
</feature>
<dbReference type="InterPro" id="IPR011333">
    <property type="entry name" value="SKP1/BTB/POZ_sf"/>
</dbReference>
<name>S4VNU5_9VIRU</name>
<evidence type="ECO:0000313" key="2">
    <source>
        <dbReference type="EMBL" id="AGO81927.1"/>
    </source>
</evidence>
<organism evidence="2 3">
    <name type="scientific">Pandoravirus dulcis</name>
    <dbReference type="NCBI Taxonomy" id="1349409"/>
    <lineage>
        <taxon>Viruses</taxon>
        <taxon>Pandoravirus</taxon>
    </lineage>
</organism>
<dbReference type="Proteomes" id="UP000201566">
    <property type="component" value="Segment"/>
</dbReference>
<dbReference type="SUPFAM" id="SSF54695">
    <property type="entry name" value="POZ domain"/>
    <property type="match status" value="1"/>
</dbReference>
<dbReference type="EMBL" id="KC977570">
    <property type="protein sequence ID" value="AGO81927.1"/>
    <property type="molecule type" value="Genomic_DNA"/>
</dbReference>
<dbReference type="RefSeq" id="YP_008318596.1">
    <property type="nucleotide sequence ID" value="NC_021858.1"/>
</dbReference>
<dbReference type="KEGG" id="vg:16512785"/>
<protein>
    <submittedName>
        <fullName evidence="2">BTB domain containing protein</fullName>
    </submittedName>
</protein>
<evidence type="ECO:0000313" key="3">
    <source>
        <dbReference type="Proteomes" id="UP000201566"/>
    </source>
</evidence>